<accession>A0A848CGX6</accession>
<gene>
    <name evidence="3" type="ORF">HF855_01405</name>
</gene>
<protein>
    <submittedName>
        <fullName evidence="3">ParM/StbA family protein</fullName>
    </submittedName>
</protein>
<comment type="caution">
    <text evidence="3">The sequence shown here is derived from an EMBL/GenBank/DDBJ whole genome shotgun (WGS) entry which is preliminary data.</text>
</comment>
<organism evidence="3 4">
    <name type="scientific">Dorea formicigenerans</name>
    <dbReference type="NCBI Taxonomy" id="39486"/>
    <lineage>
        <taxon>Bacteria</taxon>
        <taxon>Bacillati</taxon>
        <taxon>Bacillota</taxon>
        <taxon>Clostridia</taxon>
        <taxon>Lachnospirales</taxon>
        <taxon>Lachnospiraceae</taxon>
        <taxon>Dorea</taxon>
    </lineage>
</organism>
<dbReference type="SUPFAM" id="SSF53067">
    <property type="entry name" value="Actin-like ATPase domain"/>
    <property type="match status" value="2"/>
</dbReference>
<dbReference type="InterPro" id="IPR049067">
    <property type="entry name" value="MreB-like_C"/>
</dbReference>
<dbReference type="EMBL" id="JABAFX010000002">
    <property type="protein sequence ID" value="NME56112.1"/>
    <property type="molecule type" value="Genomic_DNA"/>
</dbReference>
<dbReference type="InterPro" id="IPR043129">
    <property type="entry name" value="ATPase_NBD"/>
</dbReference>
<evidence type="ECO:0000313" key="3">
    <source>
        <dbReference type="EMBL" id="NME56112.1"/>
    </source>
</evidence>
<feature type="domain" description="Actin homologue MreB-like C-terminal" evidence="2">
    <location>
        <begin position="165"/>
        <end position="276"/>
    </location>
</feature>
<sequence length="314" mass="35712">MRVMKNKENQIIMVIGVDHGYGNMKTASRCFQAGVTRYEKEPTFQNNLMIYNGLYYQIGEEHKEFQAEKTGDEDYYILTLAAIASELDSKGLNQAKVYLAAGLPLTWVSSQKESFRDYLLQNDGVDFIFHGKPYHVEFVGADIFPQGFAAVAYRLQDFKGINMLADIGNGTMNIMYINNSRPVEKKCFTEKYGTHQCVLAVRENLLRQMGTVVDDLFIEQVIRKGTADIGEKYLDVMKTAARDYTAQIFRKLREHEYNPELMRLYVVGGGSCMVENFGDYDRNRVTIIHDICAAAKGYEMLAVRKIQKNGGSLV</sequence>
<proteinExistence type="predicted"/>
<feature type="domain" description="Actin-like protein N-terminal" evidence="1">
    <location>
        <begin position="16"/>
        <end position="148"/>
    </location>
</feature>
<dbReference type="InterPro" id="IPR040607">
    <property type="entry name" value="ALP_N"/>
</dbReference>
<evidence type="ECO:0000259" key="2">
    <source>
        <dbReference type="Pfam" id="PF21522"/>
    </source>
</evidence>
<dbReference type="CDD" id="cd10227">
    <property type="entry name" value="ASKHA_NBD_ParM-like"/>
    <property type="match status" value="1"/>
</dbReference>
<dbReference type="Proteomes" id="UP000580130">
    <property type="component" value="Unassembled WGS sequence"/>
</dbReference>
<dbReference type="Gene3D" id="3.30.420.40">
    <property type="match status" value="2"/>
</dbReference>
<name>A0A848CGX6_9FIRM</name>
<dbReference type="Pfam" id="PF17989">
    <property type="entry name" value="ALP_N"/>
    <property type="match status" value="1"/>
</dbReference>
<dbReference type="AlphaFoldDB" id="A0A848CGX6"/>
<evidence type="ECO:0000259" key="1">
    <source>
        <dbReference type="Pfam" id="PF17989"/>
    </source>
</evidence>
<evidence type="ECO:0000313" key="4">
    <source>
        <dbReference type="Proteomes" id="UP000580130"/>
    </source>
</evidence>
<dbReference type="Pfam" id="PF21522">
    <property type="entry name" value="MreB-like_C"/>
    <property type="match status" value="1"/>
</dbReference>
<dbReference type="RefSeq" id="WP_168932976.1">
    <property type="nucleotide sequence ID" value="NZ_JABAFX010000002.1"/>
</dbReference>
<reference evidence="3 4" key="1">
    <citation type="submission" date="2020-04" db="EMBL/GenBank/DDBJ databases">
        <authorList>
            <person name="Hitch T.C.A."/>
            <person name="Wylensek D."/>
            <person name="Clavel T."/>
        </authorList>
    </citation>
    <scope>NUCLEOTIDE SEQUENCE [LARGE SCALE GENOMIC DNA]</scope>
    <source>
        <strain evidence="3 4">BSM-383-APC-5F</strain>
    </source>
</reference>